<feature type="compositionally biased region" description="Polar residues" evidence="7">
    <location>
        <begin position="1"/>
        <end position="22"/>
    </location>
</feature>
<keyword evidence="9" id="KW-1185">Reference proteome</keyword>
<feature type="region of interest" description="Disordered" evidence="7">
    <location>
        <begin position="1"/>
        <end position="117"/>
    </location>
</feature>
<dbReference type="EC" id="2.7.7.48" evidence="6"/>
<evidence type="ECO:0000256" key="5">
    <source>
        <dbReference type="ARBA" id="ARBA00048744"/>
    </source>
</evidence>
<dbReference type="Proteomes" id="UP001262359">
    <property type="component" value="Genome"/>
</dbReference>
<evidence type="ECO:0000313" key="9">
    <source>
        <dbReference type="Proteomes" id="UP001262359"/>
    </source>
</evidence>
<evidence type="ECO:0000256" key="7">
    <source>
        <dbReference type="SAM" id="MobiDB-lite"/>
    </source>
</evidence>
<dbReference type="GO" id="GO:0006351">
    <property type="term" value="P:DNA-templated transcription"/>
    <property type="evidence" value="ECO:0007669"/>
    <property type="project" value="InterPro"/>
</dbReference>
<organism evidence="8 9">
    <name type="scientific">Botrytis cinerea botybirnavirus 2</name>
    <dbReference type="NCBI Taxonomy" id="2735874"/>
    <lineage>
        <taxon>Viruses</taxon>
        <taxon>Riboviria</taxon>
        <taxon>Orthornavirae</taxon>
        <taxon>Duplornaviricota</taxon>
        <taxon>Chrymotiviricetes</taxon>
        <taxon>Ghabrivirales</taxon>
        <taxon>Alphatotivirineae</taxon>
        <taxon>Botybirnaviridae</taxon>
        <taxon>Botybirnavirus</taxon>
        <taxon>Botybirnavirus kyu</taxon>
    </lineage>
</organism>
<comment type="catalytic activity">
    <reaction evidence="5 6">
        <text>RNA(n) + a ribonucleoside 5'-triphosphate = RNA(n+1) + diphosphate</text>
        <dbReference type="Rhea" id="RHEA:21248"/>
        <dbReference type="Rhea" id="RHEA-COMP:14527"/>
        <dbReference type="Rhea" id="RHEA-COMP:17342"/>
        <dbReference type="ChEBI" id="CHEBI:33019"/>
        <dbReference type="ChEBI" id="CHEBI:61557"/>
        <dbReference type="ChEBI" id="CHEBI:140395"/>
        <dbReference type="EC" id="2.7.7.48"/>
    </reaction>
</comment>
<feature type="region of interest" description="Disordered" evidence="7">
    <location>
        <begin position="747"/>
        <end position="785"/>
    </location>
</feature>
<dbReference type="EMBL" id="MN627274">
    <property type="protein sequence ID" value="QJT73737.1"/>
    <property type="molecule type" value="Genomic_RNA"/>
</dbReference>
<evidence type="ECO:0000256" key="3">
    <source>
        <dbReference type="ARBA" id="ARBA00022695"/>
    </source>
</evidence>
<reference evidence="8" key="1">
    <citation type="journal article" date="2021" name="MBio">
        <title>Novel Mycoviruses Discovered in the Mycovirome of a Necrotrophic Fungus.</title>
        <authorList>
            <person name="Ruiz-Padilla A."/>
            <person name="Rodriguez-Romero J."/>
            <person name="Gomez-Cid I."/>
            <person name="Pacifico D."/>
            <person name="Ayllon M.A."/>
        </authorList>
    </citation>
    <scope>NUCLEOTIDE SEQUENCE</scope>
    <source>
        <strain evidence="8">BCS17_DN61</strain>
    </source>
</reference>
<feature type="compositionally biased region" description="Basic and acidic residues" evidence="7">
    <location>
        <begin position="821"/>
        <end position="839"/>
    </location>
</feature>
<name>A0A858YCJ4_9VIRU</name>
<proteinExistence type="predicted"/>
<dbReference type="InterPro" id="IPR043502">
    <property type="entry name" value="DNA/RNA_pol_sf"/>
</dbReference>
<keyword evidence="3 6" id="KW-0548">Nucleotidyltransferase</keyword>
<keyword evidence="6" id="KW-0693">Viral RNA replication</keyword>
<feature type="compositionally biased region" description="Basic and acidic residues" evidence="7">
    <location>
        <begin position="747"/>
        <end position="758"/>
    </location>
</feature>
<keyword evidence="2 6" id="KW-0808">Transferase</keyword>
<keyword evidence="4 6" id="KW-0547">Nucleotide-binding</keyword>
<protein>
    <recommendedName>
        <fullName evidence="6">RNA-directed RNA polymerase</fullName>
        <ecNumber evidence="6">2.7.7.48</ecNumber>
    </recommendedName>
</protein>
<evidence type="ECO:0000313" key="8">
    <source>
        <dbReference type="EMBL" id="QJT73737.1"/>
    </source>
</evidence>
<dbReference type="SUPFAM" id="SSF56672">
    <property type="entry name" value="DNA/RNA polymerases"/>
    <property type="match status" value="1"/>
</dbReference>
<dbReference type="InterPro" id="IPR001795">
    <property type="entry name" value="RNA-dir_pol_luteovirus"/>
</dbReference>
<sequence>MSSYNQTVITSQVAQNNTQSPEYTLGGSDNAGEGPAPSESGAVTGSTQGANAPTGPAPPPEPPVDPSTVDPQPLEPSRPGTDGPPEPAAGAALDPPVHVGDRFGEIGNTEDASDPTKEVDKLGWFDYDGYVEQSGDRGYAGLLTHTQLRVEYRHGLTAAFSDQMESYRNYARGLTNRYTPYLKLEQNCQWGLGPLTPSSHNTQAGYRDKRDFMLWTTNTAVEVVAVSSDTVLHNVQAGISIGGRTIRQNTVFNAGELHKLKALVADRTVAEQYLDTTLSMCNQGDSHVAMLTIAYTRLVTLQMMTEQGISCVFESMGETLRSRVLRVPAGANSAFRQAVDAFLQFRPANMVHLPRDARSGDTEVMLYLVGCGRAIATVKRDNKDAKVLSPFDRFTPDQPFVVSPLIGNVITPEFQNGIQRFPIDVRNAESLLTRYVNENMLWEQMATARNHALAMLFSPAFSACTSLPRPYHTTDALLGTINLGDASQLNRSVLDFGDSFIGLVSAGSWMTLSMNEVLFENVVGNIEANLGVSPRSKNFYAVVDQRQDDFLIDERIGLTVFPVVEKMTGTPSTHIHQFTDSSYVKFAHSLCSGWETRPVRISSYLMTGTEPNDYRLRIPFEQSIRTRILHEEALTYREQLMVNNFCNGGDSFVTDVYATYGDFYDSNLTNERTYGADYPEGTRYSLDLLSGSPQCWRFYAEASPAEITSYTGVTEKLDPEMAKLVYSPAVLKLQAALLARRSQNRNDDLAFDDSHGHDEDDDDEDEEDEIVEHSQQANRLLHQFPPARVQPAWEIDDEEDLVSEGGESLAGPAPKVPEQTGKGEDFSEVPEPKSSKGKEVVNPQMTVATRFEEGDVCPHWCPSAGGDGEPCANCFEDTTVEDEPTDKPLEPERTQGGSRYYQVPVTNVRPDNQFVRVQGQGGKVAKPHQFKLDSRNRYDQLKFVDCKTTETEEDLGLGGGKSGLTYRERVQIDKAKRREEAAQRERQGERALAAAIAVNLVEREKILQRFPANRAEIKAVDAMFPRGKDEDLKRAIYTIGNLLAKISKMPGITEEKKSDITKFLVNGIGGKNAWAVGVTMYICMNTLSEPCYQELVESGLLTTTYEKWSSKFGAYNDLLRNRYGSGDWPHLDSDFAQCLYLAALVGRPHTEVEWETEVLKRQTEAEPIMKYTTRGFEPMDRAELKNLMLETFRSEAKFKIKKVQPFDDVYMKRMVWMKPGSMSGEKTVLDTDPALQEQLSKLGFKVKPRADKLSIAEQVNLDWMNAILEMEPVHLAKCHTKPQENAKVRSIQASAWSHYVLGTYWSMHLESTLSFKSATMNKPNHVLLSEKERRRSDSTNPNLVKVCADYPDFGATHTGEQQELVLECLYQVAIEQGFRPTAEFEKIHNWYKASFRNQWWMQPDTKQWHSAPMGMFSGVVQTTLINTGMNIVLRRHYLKTLQLMGSPITMTSNFELGDDGYNTVVSEEDANEYVSVIPLCGKSLNPVKQLVSRCGSEYLREWYLNGKIHGCAIRALAMLVSGNVESNNPSAGATRIREMYENFSTLALRHFNRQMCQWFFEDLSCYEVSKEGIARSRVLCYLYTSRAHGGLALYPINKMPYLRSQKPQDDPSDVIDDEESEEGQVARAIMASRSTNRFLGSRDYVNHVEQRYGVTWRAQGKLRAISLVAANNLMANGKSMHSEHDELLLAVQTATWNGVSWKANKDVLNGDNTMKISPREIIKQYNKVSHDDMVLLTELGQLSKILKFMDDATLDKIAMKIANQNAMTVGKVRVVMQYLSSLKGEGFDYVPRPYLSAELMGIYMNWKVVCKFSGADVTPDWLPEMAAGYRT</sequence>
<accession>A0A858YCJ4</accession>
<feature type="compositionally biased region" description="Pro residues" evidence="7">
    <location>
        <begin position="55"/>
        <end position="65"/>
    </location>
</feature>
<dbReference type="GO" id="GO:0003968">
    <property type="term" value="F:RNA-directed RNA polymerase activity"/>
    <property type="evidence" value="ECO:0007669"/>
    <property type="project" value="UniProtKB-KW"/>
</dbReference>
<feature type="region of interest" description="Disordered" evidence="7">
    <location>
        <begin position="798"/>
        <end position="840"/>
    </location>
</feature>
<evidence type="ECO:0000256" key="6">
    <source>
        <dbReference type="RuleBase" id="RU364050"/>
    </source>
</evidence>
<feature type="compositionally biased region" description="Polar residues" evidence="7">
    <location>
        <begin position="41"/>
        <end position="51"/>
    </location>
</feature>
<evidence type="ECO:0000256" key="2">
    <source>
        <dbReference type="ARBA" id="ARBA00022679"/>
    </source>
</evidence>
<keyword evidence="1 6" id="KW-0696">RNA-directed RNA polymerase</keyword>
<dbReference type="GO" id="GO:0000166">
    <property type="term" value="F:nucleotide binding"/>
    <property type="evidence" value="ECO:0007669"/>
    <property type="project" value="UniProtKB-KW"/>
</dbReference>
<evidence type="ECO:0000256" key="4">
    <source>
        <dbReference type="ARBA" id="ARBA00022741"/>
    </source>
</evidence>
<feature type="compositionally biased region" description="Acidic residues" evidence="7">
    <location>
        <begin position="759"/>
        <end position="770"/>
    </location>
</feature>
<evidence type="ECO:0000256" key="1">
    <source>
        <dbReference type="ARBA" id="ARBA00022484"/>
    </source>
</evidence>
<dbReference type="GO" id="GO:0003723">
    <property type="term" value="F:RNA binding"/>
    <property type="evidence" value="ECO:0007669"/>
    <property type="project" value="InterPro"/>
</dbReference>
<dbReference type="Pfam" id="PF02123">
    <property type="entry name" value="RdRP_4"/>
    <property type="match status" value="1"/>
</dbReference>